<dbReference type="SUPFAM" id="SSF52047">
    <property type="entry name" value="RNI-like"/>
    <property type="match status" value="1"/>
</dbReference>
<keyword evidence="4" id="KW-1185">Reference proteome</keyword>
<dbReference type="Pfam" id="PF25372">
    <property type="entry name" value="DUF7885"/>
    <property type="match status" value="1"/>
</dbReference>
<gene>
    <name evidence="3" type="ORF">BZA70DRAFT_71247</name>
</gene>
<dbReference type="InterPro" id="IPR036047">
    <property type="entry name" value="F-box-like_dom_sf"/>
</dbReference>
<reference evidence="3 4" key="1">
    <citation type="submission" date="2024-03" db="EMBL/GenBank/DDBJ databases">
        <title>Genome-scale model development and genomic sequencing of the oleaginous clade Lipomyces.</title>
        <authorList>
            <consortium name="Lawrence Berkeley National Laboratory"/>
            <person name="Czajka J.J."/>
            <person name="Han Y."/>
            <person name="Kim J."/>
            <person name="Mondo S.J."/>
            <person name="Hofstad B.A."/>
            <person name="Robles A."/>
            <person name="Haridas S."/>
            <person name="Riley R."/>
            <person name="LaButti K."/>
            <person name="Pangilinan J."/>
            <person name="Andreopoulos W."/>
            <person name="Lipzen A."/>
            <person name="Yan J."/>
            <person name="Wang M."/>
            <person name="Ng V."/>
            <person name="Grigoriev I.V."/>
            <person name="Spatafora J.W."/>
            <person name="Magnuson J.K."/>
            <person name="Baker S.E."/>
            <person name="Pomraning K.R."/>
        </authorList>
    </citation>
    <scope>NUCLEOTIDE SEQUENCE [LARGE SCALE GENOMIC DNA]</scope>
    <source>
        <strain evidence="3 4">Phaff 52-87</strain>
    </source>
</reference>
<dbReference type="PANTHER" id="PTHR13318">
    <property type="entry name" value="PARTNER OF PAIRED, ISOFORM B-RELATED"/>
    <property type="match status" value="1"/>
</dbReference>
<dbReference type="InterPro" id="IPR006553">
    <property type="entry name" value="Leu-rich_rpt_Cys-con_subtyp"/>
</dbReference>
<dbReference type="Pfam" id="PF00646">
    <property type="entry name" value="F-box"/>
    <property type="match status" value="1"/>
</dbReference>
<dbReference type="Proteomes" id="UP001498771">
    <property type="component" value="Unassembled WGS sequence"/>
</dbReference>
<dbReference type="InterPro" id="IPR032675">
    <property type="entry name" value="LRR_dom_sf"/>
</dbReference>
<feature type="domain" description="F-box" evidence="2">
    <location>
        <begin position="21"/>
        <end position="61"/>
    </location>
</feature>
<dbReference type="InterPro" id="IPR001810">
    <property type="entry name" value="F-box_dom"/>
</dbReference>
<evidence type="ECO:0000256" key="1">
    <source>
        <dbReference type="SAM" id="MobiDB-lite"/>
    </source>
</evidence>
<dbReference type="PANTHER" id="PTHR13318:SF190">
    <property type="entry name" value="PARTNER OF PAIRED, ISOFORM B"/>
    <property type="match status" value="1"/>
</dbReference>
<evidence type="ECO:0000313" key="4">
    <source>
        <dbReference type="Proteomes" id="UP001498771"/>
    </source>
</evidence>
<organism evidence="3 4">
    <name type="scientific">Myxozyma melibiosi</name>
    <dbReference type="NCBI Taxonomy" id="54550"/>
    <lineage>
        <taxon>Eukaryota</taxon>
        <taxon>Fungi</taxon>
        <taxon>Dikarya</taxon>
        <taxon>Ascomycota</taxon>
        <taxon>Saccharomycotina</taxon>
        <taxon>Lipomycetes</taxon>
        <taxon>Lipomycetales</taxon>
        <taxon>Lipomycetaceae</taxon>
        <taxon>Myxozyma</taxon>
    </lineage>
</organism>
<dbReference type="SMART" id="SM00256">
    <property type="entry name" value="FBOX"/>
    <property type="match status" value="1"/>
</dbReference>
<accession>A0ABR1F1G0</accession>
<dbReference type="SMART" id="SM00367">
    <property type="entry name" value="LRR_CC"/>
    <property type="match status" value="2"/>
</dbReference>
<dbReference type="EMBL" id="JBBJBU010000011">
    <property type="protein sequence ID" value="KAK7203645.1"/>
    <property type="molecule type" value="Genomic_DNA"/>
</dbReference>
<proteinExistence type="predicted"/>
<dbReference type="SUPFAM" id="SSF81383">
    <property type="entry name" value="F-box domain"/>
    <property type="match status" value="1"/>
</dbReference>
<name>A0ABR1F1G0_9ASCO</name>
<evidence type="ECO:0000259" key="2">
    <source>
        <dbReference type="SMART" id="SM00256"/>
    </source>
</evidence>
<dbReference type="InterPro" id="IPR057207">
    <property type="entry name" value="FBXL15_LRR"/>
</dbReference>
<dbReference type="GeneID" id="90040859"/>
<sequence length="554" mass="62332">MSSSSSQAVDAEKRRDPQKCLPPEVFDLVLTAVSFPAVQSLRLVSRTWNTAVSDFVNYNPAAYAYLDFRQYDLDRVTPQLLLRYIHNSRGMTTSVLFPCHSTKNVHYSTLRAMIFLHQTLSERSYNSLTNALKAKKYWLWTDDSSTSTSSSSSSEEEEDQTGYRRYGQQQKRTDLIGSMTAELSCLTGLAIDNLYFVIRQWNDSGINQITPLYRLQELHISAHALPMLIAFIRTKRKEPLLPNLQILQCWSDYDARSRLNVPHWLEGGALVDEFAAFPELLEFRIGDYSNNSNYNTTKEQEIDQDCLDIIPEWMPKLEVLSCCGVNVRPSRYPDRRDYVHRMDLRRAANLRVLDLSYTKTWIMPFVSPKCRKLILRGAGFGAVDLSNSVLNGADVDAATEARQTAGLPGVESMYKGLEVLDLSASGAVLTNSALINILTLCDGERLQTLELQSCMRLEFGKHWSELMEQIVETCPGLRRLNVSKNSSVSDGDLVALAELGRLEEVDLSGTSVTDHGLRTLAQGDGRLRRVVVGSCPDVSRKAVERMEKQGVITS</sequence>
<dbReference type="RefSeq" id="XP_064766678.1">
    <property type="nucleotide sequence ID" value="XM_064915347.1"/>
</dbReference>
<dbReference type="Gene3D" id="3.80.10.10">
    <property type="entry name" value="Ribonuclease Inhibitor"/>
    <property type="match status" value="1"/>
</dbReference>
<feature type="region of interest" description="Disordered" evidence="1">
    <location>
        <begin position="143"/>
        <end position="168"/>
    </location>
</feature>
<protein>
    <recommendedName>
        <fullName evidence="2">F-box domain-containing protein</fullName>
    </recommendedName>
</protein>
<comment type="caution">
    <text evidence="3">The sequence shown here is derived from an EMBL/GenBank/DDBJ whole genome shotgun (WGS) entry which is preliminary data.</text>
</comment>
<evidence type="ECO:0000313" key="3">
    <source>
        <dbReference type="EMBL" id="KAK7203645.1"/>
    </source>
</evidence>
<feature type="compositionally biased region" description="Low complexity" evidence="1">
    <location>
        <begin position="143"/>
        <end position="153"/>
    </location>
</feature>